<keyword evidence="2" id="KW-1185">Reference proteome</keyword>
<name>A0A9P5PWS7_9AGAR</name>
<gene>
    <name evidence="1" type="ORF">BDP27DRAFT_1419172</name>
</gene>
<dbReference type="AlphaFoldDB" id="A0A9P5PWS7"/>
<evidence type="ECO:0000313" key="1">
    <source>
        <dbReference type="EMBL" id="KAF9071378.1"/>
    </source>
</evidence>
<comment type="caution">
    <text evidence="1">The sequence shown here is derived from an EMBL/GenBank/DDBJ whole genome shotgun (WGS) entry which is preliminary data.</text>
</comment>
<accession>A0A9P5PWS7</accession>
<protein>
    <submittedName>
        <fullName evidence="1">Uncharacterized protein</fullName>
    </submittedName>
</protein>
<sequence>MPERHLNLVIPWPSNTRQFPSLVEPLRLQWSSETSFTHCHYPYAFLLMPILVPDLRLALPLLLALAVAYKLVYTLPGNNFPSTVARRPAVALVTRRSDNTFCLDRYRIAAASSDSWSELTLMEESTYASTTLDQYWMTVTHYHTVWDDITANAFNSYLQ</sequence>
<proteinExistence type="predicted"/>
<organism evidence="1 2">
    <name type="scientific">Rhodocollybia butyracea</name>
    <dbReference type="NCBI Taxonomy" id="206335"/>
    <lineage>
        <taxon>Eukaryota</taxon>
        <taxon>Fungi</taxon>
        <taxon>Dikarya</taxon>
        <taxon>Basidiomycota</taxon>
        <taxon>Agaricomycotina</taxon>
        <taxon>Agaricomycetes</taxon>
        <taxon>Agaricomycetidae</taxon>
        <taxon>Agaricales</taxon>
        <taxon>Marasmiineae</taxon>
        <taxon>Omphalotaceae</taxon>
        <taxon>Rhodocollybia</taxon>
    </lineage>
</organism>
<dbReference type="EMBL" id="JADNRY010000033">
    <property type="protein sequence ID" value="KAF9071378.1"/>
    <property type="molecule type" value="Genomic_DNA"/>
</dbReference>
<reference evidence="1" key="1">
    <citation type="submission" date="2020-11" db="EMBL/GenBank/DDBJ databases">
        <authorList>
            <consortium name="DOE Joint Genome Institute"/>
            <person name="Ahrendt S."/>
            <person name="Riley R."/>
            <person name="Andreopoulos W."/>
            <person name="Labutti K."/>
            <person name="Pangilinan J."/>
            <person name="Ruiz-Duenas F.J."/>
            <person name="Barrasa J.M."/>
            <person name="Sanchez-Garcia M."/>
            <person name="Camarero S."/>
            <person name="Miyauchi S."/>
            <person name="Serrano A."/>
            <person name="Linde D."/>
            <person name="Babiker R."/>
            <person name="Drula E."/>
            <person name="Ayuso-Fernandez I."/>
            <person name="Pacheco R."/>
            <person name="Padilla G."/>
            <person name="Ferreira P."/>
            <person name="Barriuso J."/>
            <person name="Kellner H."/>
            <person name="Castanera R."/>
            <person name="Alfaro M."/>
            <person name="Ramirez L."/>
            <person name="Pisabarro A.G."/>
            <person name="Kuo A."/>
            <person name="Tritt A."/>
            <person name="Lipzen A."/>
            <person name="He G."/>
            <person name="Yan M."/>
            <person name="Ng V."/>
            <person name="Cullen D."/>
            <person name="Martin F."/>
            <person name="Rosso M.-N."/>
            <person name="Henrissat B."/>
            <person name="Hibbett D."/>
            <person name="Martinez A.T."/>
            <person name="Grigoriev I.V."/>
        </authorList>
    </citation>
    <scope>NUCLEOTIDE SEQUENCE</scope>
    <source>
        <strain evidence="1">AH 40177</strain>
    </source>
</reference>
<evidence type="ECO:0000313" key="2">
    <source>
        <dbReference type="Proteomes" id="UP000772434"/>
    </source>
</evidence>
<dbReference type="Proteomes" id="UP000772434">
    <property type="component" value="Unassembled WGS sequence"/>
</dbReference>